<keyword evidence="1" id="KW-1133">Transmembrane helix</keyword>
<evidence type="ECO:0000256" key="1">
    <source>
        <dbReference type="SAM" id="Phobius"/>
    </source>
</evidence>
<gene>
    <name evidence="2" type="ORF">EVA_11176</name>
</gene>
<keyword evidence="1" id="KW-0472">Membrane</keyword>
<dbReference type="EMBL" id="AMCI01003257">
    <property type="protein sequence ID" value="EJX00719.1"/>
    <property type="molecule type" value="Genomic_DNA"/>
</dbReference>
<accession>J9G1J7</accession>
<keyword evidence="1" id="KW-0812">Transmembrane</keyword>
<feature type="transmembrane region" description="Helical" evidence="1">
    <location>
        <begin position="49"/>
        <end position="67"/>
    </location>
</feature>
<sequence>MCGNHIVFAECGLQPLDTVVAPFVELPFSCMFIMSSCVPDKTTRTTRTWSCVIFRLMPAVFSLWAIASSLP</sequence>
<proteinExistence type="predicted"/>
<reference evidence="2" key="1">
    <citation type="journal article" date="2012" name="PLoS ONE">
        <title>Gene sets for utilization of primary and secondary nutrition supplies in the distal gut of endangered iberian lynx.</title>
        <authorList>
            <person name="Alcaide M."/>
            <person name="Messina E."/>
            <person name="Richter M."/>
            <person name="Bargiela R."/>
            <person name="Peplies J."/>
            <person name="Huws S.A."/>
            <person name="Newbold C.J."/>
            <person name="Golyshin P.N."/>
            <person name="Simon M.A."/>
            <person name="Lopez G."/>
            <person name="Yakimov M.M."/>
            <person name="Ferrer M."/>
        </authorList>
    </citation>
    <scope>NUCLEOTIDE SEQUENCE</scope>
</reference>
<organism evidence="2">
    <name type="scientific">gut metagenome</name>
    <dbReference type="NCBI Taxonomy" id="749906"/>
    <lineage>
        <taxon>unclassified sequences</taxon>
        <taxon>metagenomes</taxon>
        <taxon>organismal metagenomes</taxon>
    </lineage>
</organism>
<dbReference type="AlphaFoldDB" id="J9G1J7"/>
<name>J9G1J7_9ZZZZ</name>
<comment type="caution">
    <text evidence="2">The sequence shown here is derived from an EMBL/GenBank/DDBJ whole genome shotgun (WGS) entry which is preliminary data.</text>
</comment>
<protein>
    <submittedName>
        <fullName evidence="2">Uncharacterized protein</fullName>
    </submittedName>
</protein>
<evidence type="ECO:0000313" key="2">
    <source>
        <dbReference type="EMBL" id="EJX00719.1"/>
    </source>
</evidence>